<dbReference type="InParanoid" id="A0A1X7T604"/>
<dbReference type="InterPro" id="IPR046700">
    <property type="entry name" value="DUF6570"/>
</dbReference>
<protein>
    <recommendedName>
        <fullName evidence="1">DUF6570 domain-containing protein</fullName>
    </recommendedName>
</protein>
<organism evidence="2">
    <name type="scientific">Amphimedon queenslandica</name>
    <name type="common">Sponge</name>
    <dbReference type="NCBI Taxonomy" id="400682"/>
    <lineage>
        <taxon>Eukaryota</taxon>
        <taxon>Metazoa</taxon>
        <taxon>Porifera</taxon>
        <taxon>Demospongiae</taxon>
        <taxon>Heteroscleromorpha</taxon>
        <taxon>Haplosclerida</taxon>
        <taxon>Niphatidae</taxon>
        <taxon>Amphimedon</taxon>
    </lineage>
</organism>
<dbReference type="EnsemblMetazoa" id="Aqu2.1.09667_001">
    <property type="protein sequence ID" value="Aqu2.1.09667_001"/>
    <property type="gene ID" value="Aqu2.1.09667"/>
</dbReference>
<name>A0A1X7T604_AMPQE</name>
<feature type="domain" description="DUF6570" evidence="1">
    <location>
        <begin position="2"/>
        <end position="59"/>
    </location>
</feature>
<sequence>MAKANGFGFETIPPELECLNELELWLISLRIPFMKMVSLHGGKQRDIHGPAVNVPSNVDTCASPFAILV</sequence>
<reference evidence="2" key="1">
    <citation type="submission" date="2017-05" db="UniProtKB">
        <authorList>
            <consortium name="EnsemblMetazoa"/>
        </authorList>
    </citation>
    <scope>IDENTIFICATION</scope>
</reference>
<proteinExistence type="predicted"/>
<dbReference type="Pfam" id="PF20209">
    <property type="entry name" value="DUF6570"/>
    <property type="match status" value="1"/>
</dbReference>
<evidence type="ECO:0000259" key="1">
    <source>
        <dbReference type="Pfam" id="PF20209"/>
    </source>
</evidence>
<dbReference type="AlphaFoldDB" id="A0A1X7T604"/>
<evidence type="ECO:0000313" key="2">
    <source>
        <dbReference type="EnsemblMetazoa" id="Aqu2.1.09667_001"/>
    </source>
</evidence>
<accession>A0A1X7T604</accession>